<dbReference type="PANTHER" id="PTHR28520:SF2">
    <property type="entry name" value="MITOTIC-SPINDLE ORGANIZING PROTEIN 1"/>
    <property type="match status" value="1"/>
</dbReference>
<comment type="similarity">
    <text evidence="2">Belongs to the MOZART1 family.</text>
</comment>
<evidence type="ECO:0000256" key="4">
    <source>
        <dbReference type="ARBA" id="ARBA00023212"/>
    </source>
</evidence>
<dbReference type="AlphaFoldDB" id="A0ABD1Z8C0"/>
<keyword evidence="3" id="KW-0963">Cytoplasm</keyword>
<dbReference type="Proteomes" id="UP001605036">
    <property type="component" value="Unassembled WGS sequence"/>
</dbReference>
<keyword evidence="6" id="KW-1185">Reference proteome</keyword>
<comment type="caution">
    <text evidence="5">The sequence shown here is derived from an EMBL/GenBank/DDBJ whole genome shotgun (WGS) entry which is preliminary data.</text>
</comment>
<gene>
    <name evidence="5" type="ORF">R1flu_011545</name>
</gene>
<evidence type="ECO:0000256" key="1">
    <source>
        <dbReference type="ARBA" id="ARBA00004267"/>
    </source>
</evidence>
<organism evidence="5 6">
    <name type="scientific">Riccia fluitans</name>
    <dbReference type="NCBI Taxonomy" id="41844"/>
    <lineage>
        <taxon>Eukaryota</taxon>
        <taxon>Viridiplantae</taxon>
        <taxon>Streptophyta</taxon>
        <taxon>Embryophyta</taxon>
        <taxon>Marchantiophyta</taxon>
        <taxon>Marchantiopsida</taxon>
        <taxon>Marchantiidae</taxon>
        <taxon>Marchantiales</taxon>
        <taxon>Ricciaceae</taxon>
        <taxon>Riccia</taxon>
    </lineage>
</organism>
<dbReference type="Pfam" id="PF12554">
    <property type="entry name" value="MOZART1"/>
    <property type="match status" value="1"/>
</dbReference>
<dbReference type="EMBL" id="JBHFFA010000002">
    <property type="protein sequence ID" value="KAL2643958.1"/>
    <property type="molecule type" value="Genomic_DNA"/>
</dbReference>
<reference evidence="5 6" key="1">
    <citation type="submission" date="2024-09" db="EMBL/GenBank/DDBJ databases">
        <title>Chromosome-scale assembly of Riccia fluitans.</title>
        <authorList>
            <person name="Paukszto L."/>
            <person name="Sawicki J."/>
            <person name="Karawczyk K."/>
            <person name="Piernik-Szablinska J."/>
            <person name="Szczecinska M."/>
            <person name="Mazdziarz M."/>
        </authorList>
    </citation>
    <scope>NUCLEOTIDE SEQUENCE [LARGE SCALE GENOMIC DNA]</scope>
    <source>
        <strain evidence="5">Rf_01</strain>
        <tissue evidence="5">Aerial parts of the thallus</tissue>
    </source>
</reference>
<dbReference type="GO" id="GO:0005815">
    <property type="term" value="C:microtubule organizing center"/>
    <property type="evidence" value="ECO:0007669"/>
    <property type="project" value="UniProtKB-SubCell"/>
</dbReference>
<accession>A0ABD1Z8C0</accession>
<name>A0ABD1Z8C0_9MARC</name>
<dbReference type="InterPro" id="IPR022214">
    <property type="entry name" value="MZT1"/>
</dbReference>
<proteinExistence type="inferred from homology"/>
<evidence type="ECO:0000256" key="3">
    <source>
        <dbReference type="ARBA" id="ARBA00022490"/>
    </source>
</evidence>
<sequence>MDGAGVEKARETLNLAHAMVSTMRTNLDRQTVSILVGLCEHGVHPEALATVVKELRREGAAMVSRSKLETA</sequence>
<evidence type="ECO:0000313" key="6">
    <source>
        <dbReference type="Proteomes" id="UP001605036"/>
    </source>
</evidence>
<evidence type="ECO:0000313" key="5">
    <source>
        <dbReference type="EMBL" id="KAL2643958.1"/>
    </source>
</evidence>
<keyword evidence="4" id="KW-0206">Cytoskeleton</keyword>
<dbReference type="PANTHER" id="PTHR28520">
    <property type="entry name" value="MITOTIC-SPINDLE ORGANIZING PROTEIN 1"/>
    <property type="match status" value="1"/>
</dbReference>
<protein>
    <recommendedName>
        <fullName evidence="7">Mitotic-spindle organizing protein 1</fullName>
    </recommendedName>
</protein>
<evidence type="ECO:0000256" key="2">
    <source>
        <dbReference type="ARBA" id="ARBA00011015"/>
    </source>
</evidence>
<evidence type="ECO:0008006" key="7">
    <source>
        <dbReference type="Google" id="ProtNLM"/>
    </source>
</evidence>
<comment type="subcellular location">
    <subcellularLocation>
        <location evidence="1">Cytoplasm</location>
        <location evidence="1">Cytoskeleton</location>
        <location evidence="1">Microtubule organizing center</location>
    </subcellularLocation>
</comment>